<comment type="caution">
    <text evidence="1">The sequence shown here is derived from an EMBL/GenBank/DDBJ whole genome shotgun (WGS) entry which is preliminary data.</text>
</comment>
<gene>
    <name evidence="1" type="ORF">NIES592_18325</name>
</gene>
<accession>A0A1U7GWA4</accession>
<dbReference type="RefSeq" id="WP_062250297.1">
    <property type="nucleotide sequence ID" value="NZ_MRCA01000011.1"/>
</dbReference>
<dbReference type="Proteomes" id="UP000186391">
    <property type="component" value="Unassembled WGS sequence"/>
</dbReference>
<sequence length="61" mass="6815">MNDTAAHIFPAFVTSSEKLSVQQVTLELTPDEARKLEKYCQLTGKAAIDVIRELIQDLPIN</sequence>
<evidence type="ECO:0000313" key="1">
    <source>
        <dbReference type="EMBL" id="OKH12465.1"/>
    </source>
</evidence>
<protein>
    <submittedName>
        <fullName evidence="1">CopG family transcriptional regulator</fullName>
    </submittedName>
</protein>
<reference evidence="1 2" key="1">
    <citation type="submission" date="2016-11" db="EMBL/GenBank/DDBJ databases">
        <title>Draft Genome Sequences of Nine Cyanobacterial Strains from Diverse Habitats.</title>
        <authorList>
            <person name="Zhu T."/>
            <person name="Hou S."/>
            <person name="Lu X."/>
            <person name="Hess W.R."/>
        </authorList>
    </citation>
    <scope>NUCLEOTIDE SEQUENCE [LARGE SCALE GENOMIC DNA]</scope>
    <source>
        <strain evidence="1 2">NIES-592</strain>
    </source>
</reference>
<keyword evidence="2" id="KW-1185">Reference proteome</keyword>
<organism evidence="1 2">
    <name type="scientific">Fischerella major NIES-592</name>
    <dbReference type="NCBI Taxonomy" id="210994"/>
    <lineage>
        <taxon>Bacteria</taxon>
        <taxon>Bacillati</taxon>
        <taxon>Cyanobacteriota</taxon>
        <taxon>Cyanophyceae</taxon>
        <taxon>Nostocales</taxon>
        <taxon>Hapalosiphonaceae</taxon>
        <taxon>Fischerella</taxon>
    </lineage>
</organism>
<name>A0A1U7GWA4_9CYAN</name>
<dbReference type="OrthoDB" id="516070at2"/>
<evidence type="ECO:0000313" key="2">
    <source>
        <dbReference type="Proteomes" id="UP000186391"/>
    </source>
</evidence>
<proteinExistence type="predicted"/>
<dbReference type="AlphaFoldDB" id="A0A1U7GWA4"/>
<dbReference type="EMBL" id="MRCA01000011">
    <property type="protein sequence ID" value="OKH12465.1"/>
    <property type="molecule type" value="Genomic_DNA"/>
</dbReference>